<dbReference type="WBParaSite" id="PTRK_0000647600.1">
    <property type="protein sequence ID" value="PTRK_0000647600.1"/>
    <property type="gene ID" value="PTRK_0000647600"/>
</dbReference>
<dbReference type="AlphaFoldDB" id="A0A0N4ZFE5"/>
<comment type="similarity">
    <text evidence="1">Belongs to the PPC synthetase family.</text>
</comment>
<sequence>MSLSFVAKNLVKDFNVVKEIIENIYGQKIILITSGGTRVPVEKNTVRYIDNFSTGRRGSSSAEYFLKKDYFVIFLYRDTSLKPFDRNLEGLTDYLIVNENDNTLTINNNEKKNKYVQVLKDKNRYKEKLLMICYTELFEYVEMLKILLNLLKSFKKKAIIFLAGAVSDFYIDDKDKEDHKLQSRDGHTILKLTPVKKDDIISLLDTARDNFLVTFKLETNEKILYMKSKRSFEYYKHNLVIGNILDKRNFEVILFTPKNDNELNEEILTLSEEEIKKNIDIEEKLVESLTKMHNKFL</sequence>
<dbReference type="InterPro" id="IPR035929">
    <property type="entry name" value="CoaB-like_sf"/>
</dbReference>
<dbReference type="Gene3D" id="3.40.50.10300">
    <property type="entry name" value="CoaB-like"/>
    <property type="match status" value="1"/>
</dbReference>
<keyword evidence="3" id="KW-1185">Reference proteome</keyword>
<feature type="domain" description="DNA/pantothenate metabolism flavoprotein C-terminal" evidence="2">
    <location>
        <begin position="149"/>
        <end position="248"/>
    </location>
</feature>
<dbReference type="Proteomes" id="UP000038045">
    <property type="component" value="Unplaced"/>
</dbReference>
<proteinExistence type="inferred from homology"/>
<dbReference type="GO" id="GO:0015937">
    <property type="term" value="P:coenzyme A biosynthetic process"/>
    <property type="evidence" value="ECO:0007669"/>
    <property type="project" value="UniProtKB-ARBA"/>
</dbReference>
<accession>A0A0N4ZFE5</accession>
<dbReference type="SUPFAM" id="SSF102645">
    <property type="entry name" value="CoaB-like"/>
    <property type="match status" value="1"/>
</dbReference>
<reference evidence="4" key="1">
    <citation type="submission" date="2017-02" db="UniProtKB">
        <authorList>
            <consortium name="WormBaseParasite"/>
        </authorList>
    </citation>
    <scope>IDENTIFICATION</scope>
</reference>
<evidence type="ECO:0000313" key="3">
    <source>
        <dbReference type="Proteomes" id="UP000038045"/>
    </source>
</evidence>
<name>A0A0N4ZFE5_PARTI</name>
<evidence type="ECO:0000259" key="2">
    <source>
        <dbReference type="Pfam" id="PF04127"/>
    </source>
</evidence>
<evidence type="ECO:0000313" key="4">
    <source>
        <dbReference type="WBParaSite" id="PTRK_0000647600.1"/>
    </source>
</evidence>
<dbReference type="GO" id="GO:0003824">
    <property type="term" value="F:catalytic activity"/>
    <property type="evidence" value="ECO:0007669"/>
    <property type="project" value="UniProtKB-ARBA"/>
</dbReference>
<dbReference type="STRING" id="131310.A0A0N4ZFE5"/>
<dbReference type="Pfam" id="PF04127">
    <property type="entry name" value="DFP"/>
    <property type="match status" value="1"/>
</dbReference>
<organism evidence="3 4">
    <name type="scientific">Parastrongyloides trichosuri</name>
    <name type="common">Possum-specific nematode worm</name>
    <dbReference type="NCBI Taxonomy" id="131310"/>
    <lineage>
        <taxon>Eukaryota</taxon>
        <taxon>Metazoa</taxon>
        <taxon>Ecdysozoa</taxon>
        <taxon>Nematoda</taxon>
        <taxon>Chromadorea</taxon>
        <taxon>Rhabditida</taxon>
        <taxon>Tylenchina</taxon>
        <taxon>Panagrolaimomorpha</taxon>
        <taxon>Strongyloidoidea</taxon>
        <taxon>Strongyloididae</taxon>
        <taxon>Parastrongyloides</taxon>
    </lineage>
</organism>
<evidence type="ECO:0000256" key="1">
    <source>
        <dbReference type="ARBA" id="ARBA00005703"/>
    </source>
</evidence>
<protein>
    <submittedName>
        <fullName evidence="4">Phosphopantothenate--cysteine ligase</fullName>
    </submittedName>
</protein>
<dbReference type="InterPro" id="IPR007085">
    <property type="entry name" value="DNA/pantothenate-metab_flavo_C"/>
</dbReference>